<dbReference type="InterPro" id="IPR013785">
    <property type="entry name" value="Aldolase_TIM"/>
</dbReference>
<name>F4BWE5_METSG</name>
<dbReference type="InParanoid" id="F4BWE5"/>
<dbReference type="InterPro" id="IPR023885">
    <property type="entry name" value="4Fe4S-binding_SPASM_dom"/>
</dbReference>
<dbReference type="SUPFAM" id="SSF102114">
    <property type="entry name" value="Radical SAM enzymes"/>
    <property type="match status" value="1"/>
</dbReference>
<evidence type="ECO:0000313" key="7">
    <source>
        <dbReference type="EMBL" id="AEB69755.1"/>
    </source>
</evidence>
<dbReference type="PANTHER" id="PTHR11228:SF34">
    <property type="entry name" value="TUNGSTEN-CONTAINING ALDEHYDE FERREDOXIN OXIDOREDUCTASE COFACTOR MODIFYING PROTEIN"/>
    <property type="match status" value="1"/>
</dbReference>
<dbReference type="STRING" id="990316.MCON_3544"/>
<dbReference type="KEGG" id="mcj:MCON_3544"/>
<evidence type="ECO:0000259" key="5">
    <source>
        <dbReference type="Pfam" id="PF04055"/>
    </source>
</evidence>
<feature type="domain" description="Radical SAM core" evidence="5">
    <location>
        <begin position="102"/>
        <end position="191"/>
    </location>
</feature>
<dbReference type="HOGENOM" id="CLU_049322_0_0_2"/>
<dbReference type="PANTHER" id="PTHR11228">
    <property type="entry name" value="RADICAL SAM DOMAIN PROTEIN"/>
    <property type="match status" value="1"/>
</dbReference>
<evidence type="ECO:0000256" key="1">
    <source>
        <dbReference type="ARBA" id="ARBA00022691"/>
    </source>
</evidence>
<dbReference type="SFLD" id="SFLDS00029">
    <property type="entry name" value="Radical_SAM"/>
    <property type="match status" value="1"/>
</dbReference>
<keyword evidence="3" id="KW-0408">Iron</keyword>
<sequence>MYFRLNPECYLIRGERCGAIFDLIDTKIYALNQQETKLVTACEKNDPISGDEKLLNELKQLCLGNFYPNKIYVQKLRVGSRENKYNPLNPIEPPDLHRAFLEINNSCNRDCWFCGYHGIKRSLGCMGCNKWKENGSALSIEKWKIVIDGLRDLRCRDIFITGGDLTLAWDNTLEILDYASRKFSNIYTILHQQSISSEKLDNLDNMSKVIVQTDDLNGAQYENLLMLLVVEPGRGGDTNSLKRKNIMKDYIIGNRKFLSNNRVLTSKNKIMPVNMYKFLDNIEYHPCLGHTLAICHNGNVTPCPLMRRHKFGNVRNSEIYTVFEKEWRSIYEFWGLNLDKIDRCTGCEFRYACTDCRALEENLTGKLDGKRLCSYNPKEGEWY</sequence>
<dbReference type="GO" id="GO:0003824">
    <property type="term" value="F:catalytic activity"/>
    <property type="evidence" value="ECO:0007669"/>
    <property type="project" value="InterPro"/>
</dbReference>
<dbReference type="Gene3D" id="3.20.20.70">
    <property type="entry name" value="Aldolase class I"/>
    <property type="match status" value="1"/>
</dbReference>
<dbReference type="NCBIfam" id="TIGR04085">
    <property type="entry name" value="rSAM_more_4Fe4S"/>
    <property type="match status" value="1"/>
</dbReference>
<keyword evidence="4" id="KW-0411">Iron-sulfur</keyword>
<keyword evidence="8" id="KW-1185">Reference proteome</keyword>
<organism evidence="7 8">
    <name type="scientific">Methanothrix soehngenii (strain ATCC 5969 / DSM 3671 / JCM 10134 / NBRC 103675 / OCM 69 / GP-6)</name>
    <name type="common">Methanosaeta concilii</name>
    <dbReference type="NCBI Taxonomy" id="990316"/>
    <lineage>
        <taxon>Archaea</taxon>
        <taxon>Methanobacteriati</taxon>
        <taxon>Methanobacteriota</taxon>
        <taxon>Stenosarchaea group</taxon>
        <taxon>Methanomicrobia</taxon>
        <taxon>Methanotrichales</taxon>
        <taxon>Methanotrichaceae</taxon>
        <taxon>Methanothrix</taxon>
    </lineage>
</organism>
<dbReference type="Pfam" id="PF13186">
    <property type="entry name" value="SPASM"/>
    <property type="match status" value="1"/>
</dbReference>
<dbReference type="Proteomes" id="UP000007807">
    <property type="component" value="Chromosome"/>
</dbReference>
<reference evidence="7 8" key="1">
    <citation type="journal article" date="2011" name="J. Bacteriol.">
        <title>Complete genome sequence of Methanosaeta concilii, a specialist in aceticlastic methanogenesis.</title>
        <authorList>
            <person name="Barber R.D."/>
            <person name="Zhang L."/>
            <person name="Harnack M."/>
            <person name="Olson M.V."/>
            <person name="Kaul R."/>
            <person name="Ingram-Smith C."/>
            <person name="Smith K.S."/>
        </authorList>
    </citation>
    <scope>NUCLEOTIDE SEQUENCE [LARGE SCALE GENOMIC DNA]</scope>
    <source>
        <strain evidence="8">ATCC 5969 / DSM 3671 / JCM 10134 / NBRC 103675 / OCM 69 / GP-6</strain>
    </source>
</reference>
<evidence type="ECO:0000256" key="2">
    <source>
        <dbReference type="ARBA" id="ARBA00022723"/>
    </source>
</evidence>
<evidence type="ECO:0000256" key="4">
    <source>
        <dbReference type="ARBA" id="ARBA00023014"/>
    </source>
</evidence>
<dbReference type="GO" id="GO:0051536">
    <property type="term" value="F:iron-sulfur cluster binding"/>
    <property type="evidence" value="ECO:0007669"/>
    <property type="project" value="UniProtKB-KW"/>
</dbReference>
<evidence type="ECO:0000256" key="3">
    <source>
        <dbReference type="ARBA" id="ARBA00023004"/>
    </source>
</evidence>
<dbReference type="InterPro" id="IPR007197">
    <property type="entry name" value="rSAM"/>
</dbReference>
<dbReference type="Pfam" id="PF04055">
    <property type="entry name" value="Radical_SAM"/>
    <property type="match status" value="1"/>
</dbReference>
<proteinExistence type="predicted"/>
<dbReference type="OrthoDB" id="30736at2157"/>
<gene>
    <name evidence="7" type="ordered locus">MCON_3544</name>
</gene>
<evidence type="ECO:0000313" key="8">
    <source>
        <dbReference type="Proteomes" id="UP000007807"/>
    </source>
</evidence>
<dbReference type="EMBL" id="CP002565">
    <property type="protein sequence ID" value="AEB69755.1"/>
    <property type="molecule type" value="Genomic_DNA"/>
</dbReference>
<dbReference type="GO" id="GO:0046872">
    <property type="term" value="F:metal ion binding"/>
    <property type="evidence" value="ECO:0007669"/>
    <property type="project" value="UniProtKB-KW"/>
</dbReference>
<dbReference type="AlphaFoldDB" id="F4BWE5"/>
<dbReference type="InterPro" id="IPR058240">
    <property type="entry name" value="rSAM_sf"/>
</dbReference>
<keyword evidence="1" id="KW-0949">S-adenosyl-L-methionine</keyword>
<evidence type="ECO:0008006" key="9">
    <source>
        <dbReference type="Google" id="ProtNLM"/>
    </source>
</evidence>
<protein>
    <recommendedName>
        <fullName evidence="9">Radical SAM domain protein</fullName>
    </recommendedName>
</protein>
<keyword evidence="2" id="KW-0479">Metal-binding</keyword>
<evidence type="ECO:0000259" key="6">
    <source>
        <dbReference type="Pfam" id="PF13186"/>
    </source>
</evidence>
<accession>F4BWE5</accession>
<feature type="domain" description="4Fe4S-binding SPASM" evidence="6">
    <location>
        <begin position="290"/>
        <end position="347"/>
    </location>
</feature>
<dbReference type="CDD" id="cd01335">
    <property type="entry name" value="Radical_SAM"/>
    <property type="match status" value="1"/>
</dbReference>
<dbReference type="InterPro" id="IPR050377">
    <property type="entry name" value="Radical_SAM_PqqE_MftC-like"/>
</dbReference>